<dbReference type="GO" id="GO:0004180">
    <property type="term" value="F:carboxypeptidase activity"/>
    <property type="evidence" value="ECO:0007669"/>
    <property type="project" value="UniProtKB-KW"/>
</dbReference>
<dbReference type="InterPro" id="IPR012338">
    <property type="entry name" value="Beta-lactam/transpept-like"/>
</dbReference>
<protein>
    <submittedName>
        <fullName evidence="3">D-alanyl-D-alanine carboxypeptidase/D-alanyl-D-alanine-endopeptidase</fullName>
    </submittedName>
</protein>
<keyword evidence="2" id="KW-0378">Hydrolase</keyword>
<dbReference type="RefSeq" id="WP_343836314.1">
    <property type="nucleotide sequence ID" value="NZ_BAAADO010000001.1"/>
</dbReference>
<name>A0ABP3KHX8_9BACI</name>
<organism evidence="3 4">
    <name type="scientific">Salinibacillus aidingensis</name>
    <dbReference type="NCBI Taxonomy" id="237684"/>
    <lineage>
        <taxon>Bacteria</taxon>
        <taxon>Bacillati</taxon>
        <taxon>Bacillota</taxon>
        <taxon>Bacilli</taxon>
        <taxon>Bacillales</taxon>
        <taxon>Bacillaceae</taxon>
        <taxon>Salinibacillus</taxon>
    </lineage>
</organism>
<reference evidence="4" key="1">
    <citation type="journal article" date="2019" name="Int. J. Syst. Evol. Microbiol.">
        <title>The Global Catalogue of Microorganisms (GCM) 10K type strain sequencing project: providing services to taxonomists for standard genome sequencing and annotation.</title>
        <authorList>
            <consortium name="The Broad Institute Genomics Platform"/>
            <consortium name="The Broad Institute Genome Sequencing Center for Infectious Disease"/>
            <person name="Wu L."/>
            <person name="Ma J."/>
        </authorList>
    </citation>
    <scope>NUCLEOTIDE SEQUENCE [LARGE SCALE GENOMIC DNA]</scope>
    <source>
        <strain evidence="4">JCM 12389</strain>
    </source>
</reference>
<dbReference type="Gene3D" id="3.50.80.20">
    <property type="entry name" value="D-Ala-D-Ala carboxypeptidase C, peptidase S13"/>
    <property type="match status" value="1"/>
</dbReference>
<proteinExistence type="inferred from homology"/>
<keyword evidence="3" id="KW-0645">Protease</keyword>
<evidence type="ECO:0000256" key="1">
    <source>
        <dbReference type="ARBA" id="ARBA00006096"/>
    </source>
</evidence>
<comment type="similarity">
    <text evidence="1">Belongs to the peptidase S13 family.</text>
</comment>
<keyword evidence="3" id="KW-0121">Carboxypeptidase</keyword>
<dbReference type="PANTHER" id="PTHR30023:SF0">
    <property type="entry name" value="PENICILLIN-SENSITIVE CARBOXYPEPTIDASE A"/>
    <property type="match status" value="1"/>
</dbReference>
<sequence>MNKNILRFIFLVFVLALALIGTNRSTSSLEAQTDQFSRQIHQLLQNETHLEGAIAGISIRNANTGELLYQHNGSKLLRPASNLKLLTAASALSILGPEYRFSTEVLTDGQVKNGVLKGNLYIRGKGDPTLMEKDLANFAEQLKAKGIHKIKGKLVGDDTWYDDKHYSQDLPWTDEDTYYGAQVSALSISPDREYDAGTIIANITPANQVGKRTKVTLTPETNYVSINNQLETVSAKEGKDIEVNRKHGTNHITISGQIPLDSAAEKEWIAVWDPAKYVLHLFEKNLKAQGITVSKSSLGKASSSAQTLLTKDSIPLSELFIPFMKLSNNGHAEILVKELGRIKKGKGSWKHGLSILKKDLRKYNLDTESMVLRDGSGLSHINLVTPNQISKLLFRIQEESWFSIYKNSLPIAGSDDRMEGGTLRYRMKTPPLLGQVQAKTGTISTVSSLSGYAETINGNTVTFSIILNNMKSEEYGKSIEDQIVSFIARLL</sequence>
<dbReference type="EMBL" id="BAAADO010000001">
    <property type="protein sequence ID" value="GAA0480123.1"/>
    <property type="molecule type" value="Genomic_DNA"/>
</dbReference>
<keyword evidence="4" id="KW-1185">Reference proteome</keyword>
<evidence type="ECO:0000256" key="2">
    <source>
        <dbReference type="ARBA" id="ARBA00022801"/>
    </source>
</evidence>
<dbReference type="Pfam" id="PF02113">
    <property type="entry name" value="Peptidase_S13"/>
    <property type="match status" value="1"/>
</dbReference>
<dbReference type="InterPro" id="IPR000667">
    <property type="entry name" value="Peptidase_S13"/>
</dbReference>
<comment type="caution">
    <text evidence="3">The sequence shown here is derived from an EMBL/GenBank/DDBJ whole genome shotgun (WGS) entry which is preliminary data.</text>
</comment>
<dbReference type="Proteomes" id="UP001500880">
    <property type="component" value="Unassembled WGS sequence"/>
</dbReference>
<dbReference type="PANTHER" id="PTHR30023">
    <property type="entry name" value="D-ALANYL-D-ALANINE CARBOXYPEPTIDASE"/>
    <property type="match status" value="1"/>
</dbReference>
<evidence type="ECO:0000313" key="4">
    <source>
        <dbReference type="Proteomes" id="UP001500880"/>
    </source>
</evidence>
<dbReference type="NCBIfam" id="TIGR00666">
    <property type="entry name" value="PBP4"/>
    <property type="match status" value="1"/>
</dbReference>
<evidence type="ECO:0000313" key="3">
    <source>
        <dbReference type="EMBL" id="GAA0480123.1"/>
    </source>
</evidence>
<dbReference type="Gene3D" id="3.40.710.10">
    <property type="entry name" value="DD-peptidase/beta-lactamase superfamily"/>
    <property type="match status" value="2"/>
</dbReference>
<dbReference type="PRINTS" id="PR00922">
    <property type="entry name" value="DADACBPTASE3"/>
</dbReference>
<accession>A0ABP3KHX8</accession>
<gene>
    <name evidence="3" type="primary">dacB_1</name>
    <name evidence="3" type="ORF">GCM10008986_00780</name>
</gene>
<dbReference type="SUPFAM" id="SSF56601">
    <property type="entry name" value="beta-lactamase/transpeptidase-like"/>
    <property type="match status" value="1"/>
</dbReference>